<dbReference type="EMBL" id="BAAANH010000001">
    <property type="protein sequence ID" value="GAA1750006.1"/>
    <property type="molecule type" value="Genomic_DNA"/>
</dbReference>
<evidence type="ECO:0000256" key="2">
    <source>
        <dbReference type="ARBA" id="ARBA00022448"/>
    </source>
</evidence>
<dbReference type="Proteomes" id="UP001500506">
    <property type="component" value="Unassembled WGS sequence"/>
</dbReference>
<evidence type="ECO:0000256" key="7">
    <source>
        <dbReference type="RuleBase" id="RU363032"/>
    </source>
</evidence>
<sequence length="331" mass="35343">MPHEDDSGSAGRVATKERIETADTEASAPGLDTLADARHSTDDDHNDLRSLEAGLDRLQTAPERRPSAWRRFTTSVLPPIVFVVALVAAWQLYVVIAEPRPDIVPGPLGVVAAITQAWEAGRLQEAVVTSLERGVFGFLIAVAIGTPLGLLLAEVKPLRRAVGPIISGLQVLPSVAWVPAAIIWFGLTDATVYFVVLMGATPSIVNGLISGVDQVPPQLRRVGTVLGAGRWRLATHVVLPASLPGYVAGLKQGWAFSWRSLMAAEIITTGGAIGFGLGSMLDQSRTLADLAGVLATILVILTIGILIELVFFAPLERRMLRRRGLLVERGR</sequence>
<feature type="transmembrane region" description="Helical" evidence="7">
    <location>
        <begin position="72"/>
        <end position="93"/>
    </location>
</feature>
<dbReference type="Gene3D" id="1.10.3720.10">
    <property type="entry name" value="MetI-like"/>
    <property type="match status" value="1"/>
</dbReference>
<dbReference type="Pfam" id="PF00528">
    <property type="entry name" value="BPD_transp_1"/>
    <property type="match status" value="1"/>
</dbReference>
<dbReference type="InterPro" id="IPR035906">
    <property type="entry name" value="MetI-like_sf"/>
</dbReference>
<keyword evidence="3" id="KW-1003">Cell membrane</keyword>
<keyword evidence="2 7" id="KW-0813">Transport</keyword>
<keyword evidence="11" id="KW-1185">Reference proteome</keyword>
<feature type="domain" description="ABC transmembrane type-1" evidence="9">
    <location>
        <begin position="127"/>
        <end position="311"/>
    </location>
</feature>
<evidence type="ECO:0000313" key="11">
    <source>
        <dbReference type="Proteomes" id="UP001500506"/>
    </source>
</evidence>
<evidence type="ECO:0000256" key="8">
    <source>
        <dbReference type="SAM" id="MobiDB-lite"/>
    </source>
</evidence>
<name>A0ABP4W9W0_9MICO</name>
<evidence type="ECO:0000256" key="5">
    <source>
        <dbReference type="ARBA" id="ARBA00022989"/>
    </source>
</evidence>
<evidence type="ECO:0000256" key="4">
    <source>
        <dbReference type="ARBA" id="ARBA00022692"/>
    </source>
</evidence>
<dbReference type="CDD" id="cd06261">
    <property type="entry name" value="TM_PBP2"/>
    <property type="match status" value="1"/>
</dbReference>
<dbReference type="PANTHER" id="PTHR30151">
    <property type="entry name" value="ALKANE SULFONATE ABC TRANSPORTER-RELATED, MEMBRANE SUBUNIT"/>
    <property type="match status" value="1"/>
</dbReference>
<feature type="transmembrane region" description="Helical" evidence="7">
    <location>
        <begin position="165"/>
        <end position="186"/>
    </location>
</feature>
<accession>A0ABP4W9W0</accession>
<organism evidence="10 11">
    <name type="scientific">Agromyces humatus</name>
    <dbReference type="NCBI Taxonomy" id="279573"/>
    <lineage>
        <taxon>Bacteria</taxon>
        <taxon>Bacillati</taxon>
        <taxon>Actinomycetota</taxon>
        <taxon>Actinomycetes</taxon>
        <taxon>Micrococcales</taxon>
        <taxon>Microbacteriaceae</taxon>
        <taxon>Agromyces</taxon>
    </lineage>
</organism>
<keyword evidence="6 7" id="KW-0472">Membrane</keyword>
<comment type="caution">
    <text evidence="10">The sequence shown here is derived from an EMBL/GenBank/DDBJ whole genome shotgun (WGS) entry which is preliminary data.</text>
</comment>
<keyword evidence="5 7" id="KW-1133">Transmembrane helix</keyword>
<evidence type="ECO:0000259" key="9">
    <source>
        <dbReference type="PROSITE" id="PS50928"/>
    </source>
</evidence>
<protein>
    <submittedName>
        <fullName evidence="10">ABC transporter permease</fullName>
    </submittedName>
</protein>
<gene>
    <name evidence="10" type="ORF">GCM10009747_04170</name>
</gene>
<evidence type="ECO:0000256" key="1">
    <source>
        <dbReference type="ARBA" id="ARBA00004651"/>
    </source>
</evidence>
<dbReference type="SUPFAM" id="SSF161098">
    <property type="entry name" value="MetI-like"/>
    <property type="match status" value="1"/>
</dbReference>
<comment type="similarity">
    <text evidence="7">Belongs to the binding-protein-dependent transport system permease family.</text>
</comment>
<proteinExistence type="inferred from homology"/>
<feature type="transmembrane region" description="Helical" evidence="7">
    <location>
        <begin position="192"/>
        <end position="212"/>
    </location>
</feature>
<feature type="transmembrane region" description="Helical" evidence="7">
    <location>
        <begin position="261"/>
        <end position="281"/>
    </location>
</feature>
<evidence type="ECO:0000256" key="3">
    <source>
        <dbReference type="ARBA" id="ARBA00022475"/>
    </source>
</evidence>
<evidence type="ECO:0000256" key="6">
    <source>
        <dbReference type="ARBA" id="ARBA00023136"/>
    </source>
</evidence>
<feature type="compositionally biased region" description="Basic and acidic residues" evidence="8">
    <location>
        <begin position="35"/>
        <end position="47"/>
    </location>
</feature>
<dbReference type="PROSITE" id="PS50928">
    <property type="entry name" value="ABC_TM1"/>
    <property type="match status" value="1"/>
</dbReference>
<dbReference type="InterPro" id="IPR000515">
    <property type="entry name" value="MetI-like"/>
</dbReference>
<feature type="region of interest" description="Disordered" evidence="8">
    <location>
        <begin position="1"/>
        <end position="47"/>
    </location>
</feature>
<keyword evidence="4 7" id="KW-0812">Transmembrane</keyword>
<reference evidence="11" key="1">
    <citation type="journal article" date="2019" name="Int. J. Syst. Evol. Microbiol.">
        <title>The Global Catalogue of Microorganisms (GCM) 10K type strain sequencing project: providing services to taxonomists for standard genome sequencing and annotation.</title>
        <authorList>
            <consortium name="The Broad Institute Genomics Platform"/>
            <consortium name="The Broad Institute Genome Sequencing Center for Infectious Disease"/>
            <person name="Wu L."/>
            <person name="Ma J."/>
        </authorList>
    </citation>
    <scope>NUCLEOTIDE SEQUENCE [LARGE SCALE GENOMIC DNA]</scope>
    <source>
        <strain evidence="11">JCM 14319</strain>
    </source>
</reference>
<comment type="subcellular location">
    <subcellularLocation>
        <location evidence="1 7">Cell membrane</location>
        <topology evidence="1 7">Multi-pass membrane protein</topology>
    </subcellularLocation>
</comment>
<feature type="transmembrane region" description="Helical" evidence="7">
    <location>
        <begin position="293"/>
        <end position="313"/>
    </location>
</feature>
<dbReference type="PANTHER" id="PTHR30151:SF40">
    <property type="entry name" value="TRANSPORT SYSTEM INTEGRAL MEMBRANE PROTEIN"/>
    <property type="match status" value="1"/>
</dbReference>
<evidence type="ECO:0000313" key="10">
    <source>
        <dbReference type="EMBL" id="GAA1750006.1"/>
    </source>
</evidence>
<feature type="transmembrane region" description="Helical" evidence="7">
    <location>
        <begin position="135"/>
        <end position="153"/>
    </location>
</feature>